<comment type="caution">
    <text evidence="2">The sequence shown here is derived from an EMBL/GenBank/DDBJ whole genome shotgun (WGS) entry which is preliminary data.</text>
</comment>
<dbReference type="EMBL" id="PIQN01000022">
    <property type="protein sequence ID" value="PKA40429.1"/>
    <property type="molecule type" value="Genomic_DNA"/>
</dbReference>
<feature type="region of interest" description="Disordered" evidence="1">
    <location>
        <begin position="1"/>
        <end position="24"/>
    </location>
</feature>
<dbReference type="Proteomes" id="UP000232164">
    <property type="component" value="Unassembled WGS sequence"/>
</dbReference>
<dbReference type="RefSeq" id="WP_100772672.1">
    <property type="nucleotide sequence ID" value="NZ_PIQN01000022.1"/>
</dbReference>
<evidence type="ECO:0000256" key="1">
    <source>
        <dbReference type="SAM" id="MobiDB-lite"/>
    </source>
</evidence>
<evidence type="ECO:0000313" key="3">
    <source>
        <dbReference type="Proteomes" id="UP000232164"/>
    </source>
</evidence>
<proteinExistence type="predicted"/>
<accession>A0A2N0D2W2</accession>
<protein>
    <submittedName>
        <fullName evidence="2">Uncharacterized protein</fullName>
    </submittedName>
</protein>
<reference evidence="2 3" key="2">
    <citation type="submission" date="2017-12" db="EMBL/GenBank/DDBJ databases">
        <title>Genome sequence of Rhizobium sullae HCNT1 isolated from Sulla coronaria nodules and featuring peculiar denitrification phenotypes.</title>
        <authorList>
            <person name="De Diego-Diaz B."/>
            <person name="Treu L."/>
            <person name="Campanaro S."/>
            <person name="Da Silva Duarte V."/>
            <person name="Basaglia M."/>
            <person name="Favaro L."/>
            <person name="Casella S."/>
            <person name="Squartini A."/>
        </authorList>
    </citation>
    <scope>NUCLEOTIDE SEQUENCE [LARGE SCALE GENOMIC DNA]</scope>
    <source>
        <strain evidence="2 3">HCNT1</strain>
    </source>
</reference>
<name>A0A2N0D2W2_RHISU</name>
<sequence length="249" mass="26891">MTFDPTAITAPSAPPPKTHNQPPEQAIFQQIDDLYDEAKNWADGEPIHDEAMHDAITALYDGLHDLGKQADALRVEKKKPLDEQVNALQSLFNPYIQPKKGKVDRGKAALGDLLAVYRAVKTAAAKAEADRIALAAAEAKRAADEAIRASSGNLAEREAAEELLADAKRLEKTAARSWKSATTGTGLRTVWVATLVDEDAAMEWCWARAKEEVLAVAQRNADEQVRAGVRTIPGFVISDEKVASAGRAA</sequence>
<dbReference type="AlphaFoldDB" id="A0A2N0D2W2"/>
<reference evidence="2 3" key="1">
    <citation type="submission" date="2017-11" db="EMBL/GenBank/DDBJ databases">
        <authorList>
            <person name="Han C.G."/>
        </authorList>
    </citation>
    <scope>NUCLEOTIDE SEQUENCE [LARGE SCALE GENOMIC DNA]</scope>
    <source>
        <strain evidence="2 3">HCNT1</strain>
    </source>
</reference>
<feature type="compositionally biased region" description="Low complexity" evidence="1">
    <location>
        <begin position="1"/>
        <end position="11"/>
    </location>
</feature>
<organism evidence="2 3">
    <name type="scientific">Rhizobium sullae</name>
    <name type="common">Rhizobium hedysari</name>
    <dbReference type="NCBI Taxonomy" id="50338"/>
    <lineage>
        <taxon>Bacteria</taxon>
        <taxon>Pseudomonadati</taxon>
        <taxon>Pseudomonadota</taxon>
        <taxon>Alphaproteobacteria</taxon>
        <taxon>Hyphomicrobiales</taxon>
        <taxon>Rhizobiaceae</taxon>
        <taxon>Rhizobium/Agrobacterium group</taxon>
        <taxon>Rhizobium</taxon>
    </lineage>
</organism>
<evidence type="ECO:0000313" key="2">
    <source>
        <dbReference type="EMBL" id="PKA40429.1"/>
    </source>
</evidence>
<gene>
    <name evidence="2" type="ORF">CWR43_28015</name>
</gene>